<dbReference type="EMBL" id="WTUX01000011">
    <property type="protein sequence ID" value="MZR13239.1"/>
    <property type="molecule type" value="Genomic_DNA"/>
</dbReference>
<feature type="transmembrane region" description="Helical" evidence="1">
    <location>
        <begin position="165"/>
        <end position="188"/>
    </location>
</feature>
<feature type="transmembrane region" description="Helical" evidence="1">
    <location>
        <begin position="37"/>
        <end position="59"/>
    </location>
</feature>
<evidence type="ECO:0000313" key="2">
    <source>
        <dbReference type="EMBL" id="MZR13239.1"/>
    </source>
</evidence>
<name>A0A845M2J1_9RHOB</name>
<keyword evidence="1" id="KW-0812">Transmembrane</keyword>
<dbReference type="InterPro" id="IPR018692">
    <property type="entry name" value="DUF2189"/>
</dbReference>
<keyword evidence="3" id="KW-1185">Reference proteome</keyword>
<feature type="transmembrane region" description="Helical" evidence="1">
    <location>
        <begin position="121"/>
        <end position="145"/>
    </location>
</feature>
<feature type="transmembrane region" description="Helical" evidence="1">
    <location>
        <begin position="65"/>
        <end position="87"/>
    </location>
</feature>
<keyword evidence="1" id="KW-0472">Membrane</keyword>
<evidence type="ECO:0000313" key="3">
    <source>
        <dbReference type="Proteomes" id="UP000467322"/>
    </source>
</evidence>
<proteinExistence type="predicted"/>
<gene>
    <name evidence="2" type="ORF">GQE99_09435</name>
</gene>
<feature type="transmembrane region" description="Helical" evidence="1">
    <location>
        <begin position="223"/>
        <end position="247"/>
    </location>
</feature>
<reference evidence="2 3" key="1">
    <citation type="submission" date="2019-12" db="EMBL/GenBank/DDBJ databases">
        <title>Maritimibacter sp. nov. sp. isolated from sea sand.</title>
        <authorList>
            <person name="Kim J."/>
            <person name="Jeong S.E."/>
            <person name="Jung H.S."/>
            <person name="Jeon C.O."/>
        </authorList>
    </citation>
    <scope>NUCLEOTIDE SEQUENCE [LARGE SCALE GENOMIC DNA]</scope>
    <source>
        <strain evidence="2 3">DP07</strain>
    </source>
</reference>
<evidence type="ECO:0000256" key="1">
    <source>
        <dbReference type="SAM" id="Phobius"/>
    </source>
</evidence>
<dbReference type="Pfam" id="PF09955">
    <property type="entry name" value="DUF2189"/>
    <property type="match status" value="1"/>
</dbReference>
<accession>A0A845M2J1</accession>
<dbReference type="Proteomes" id="UP000467322">
    <property type="component" value="Unassembled WGS sequence"/>
</dbReference>
<keyword evidence="1" id="KW-1133">Transmembrane helix</keyword>
<organism evidence="2 3">
    <name type="scientific">Maritimibacter harenae</name>
    <dbReference type="NCBI Taxonomy" id="2606218"/>
    <lineage>
        <taxon>Bacteria</taxon>
        <taxon>Pseudomonadati</taxon>
        <taxon>Pseudomonadota</taxon>
        <taxon>Alphaproteobacteria</taxon>
        <taxon>Rhodobacterales</taxon>
        <taxon>Roseobacteraceae</taxon>
        <taxon>Maritimibacter</taxon>
    </lineage>
</organism>
<sequence length="263" mass="29467">MTDISATQPSPTPDVGTVRMSVIPEILRLGWRDFTRAPLMGLFFAAFYVIGGLILYFQLRHADQSYSIIPVALGFPLLAPFLAVGLYELSHRLERGDKTIPWGEVLGVVFRQKDRQIPSMAVVIIMIFLFWVFIAHMIFALFLGLMPMTNILSDWQHTIFSFNGIKMLAVGSLVGAATAYVLFSLTVVSLPLLLDKELDFITAMIVSWQFVATNRAVMLVWGLLIGVLLFVAMIPAFLGLFIVMPVLGHATWHLYRRALVHPE</sequence>
<dbReference type="AlphaFoldDB" id="A0A845M2J1"/>
<comment type="caution">
    <text evidence="2">The sequence shown here is derived from an EMBL/GenBank/DDBJ whole genome shotgun (WGS) entry which is preliminary data.</text>
</comment>
<protein>
    <submittedName>
        <fullName evidence="2">DUF2189 domain-containing protein</fullName>
    </submittedName>
</protein>